<comment type="caution">
    <text evidence="1">The sequence shown here is derived from an EMBL/GenBank/DDBJ whole genome shotgun (WGS) entry which is preliminary data.</text>
</comment>
<proteinExistence type="predicted"/>
<name>A0A916WN52_9BURK</name>
<keyword evidence="2" id="KW-1185">Reference proteome</keyword>
<dbReference type="Proteomes" id="UP000620596">
    <property type="component" value="Unassembled WGS sequence"/>
</dbReference>
<organism evidence="1 2">
    <name type="scientific">Polaromonas eurypsychrophila</name>
    <dbReference type="NCBI Taxonomy" id="1614635"/>
    <lineage>
        <taxon>Bacteria</taxon>
        <taxon>Pseudomonadati</taxon>
        <taxon>Pseudomonadota</taxon>
        <taxon>Betaproteobacteria</taxon>
        <taxon>Burkholderiales</taxon>
        <taxon>Comamonadaceae</taxon>
        <taxon>Polaromonas</taxon>
    </lineage>
</organism>
<dbReference type="AlphaFoldDB" id="A0A916WN52"/>
<evidence type="ECO:0000313" key="1">
    <source>
        <dbReference type="EMBL" id="GGB13759.1"/>
    </source>
</evidence>
<gene>
    <name evidence="1" type="ORF">GCM10011496_38390</name>
</gene>
<dbReference type="RefSeq" id="WP_188710208.1">
    <property type="nucleotide sequence ID" value="NZ_BMIG01000022.1"/>
</dbReference>
<reference evidence="1" key="1">
    <citation type="journal article" date="2014" name="Int. J. Syst. Evol. Microbiol.">
        <title>Complete genome sequence of Corynebacterium casei LMG S-19264T (=DSM 44701T), isolated from a smear-ripened cheese.</title>
        <authorList>
            <consortium name="US DOE Joint Genome Institute (JGI-PGF)"/>
            <person name="Walter F."/>
            <person name="Albersmeier A."/>
            <person name="Kalinowski J."/>
            <person name="Ruckert C."/>
        </authorList>
    </citation>
    <scope>NUCLEOTIDE SEQUENCE</scope>
    <source>
        <strain evidence="1">CGMCC 1.15322</strain>
    </source>
</reference>
<accession>A0A916WN52</accession>
<dbReference type="EMBL" id="BMIG01000022">
    <property type="protein sequence ID" value="GGB13759.1"/>
    <property type="molecule type" value="Genomic_DNA"/>
</dbReference>
<sequence>MPILFIRGSQTGQNALALTASFVLAVLSYGVNAASSSGTASATVLGQISSQPVAIVSPASQQPSQSGALPLPIRLGFTIDRPPRSAGFAGGAANLTGEGSSFGITMIDVDASGVARFSVAGAGSTSGYIVQFPASADSLLGQSPTAAINCAAGSASNGAQACRDSSLIVPAQALEGGGRLAVEISQALSKLIAGELSVQVNYN</sequence>
<evidence type="ECO:0000313" key="2">
    <source>
        <dbReference type="Proteomes" id="UP000620596"/>
    </source>
</evidence>
<protein>
    <submittedName>
        <fullName evidence="1">Uncharacterized protein</fullName>
    </submittedName>
</protein>
<reference evidence="1" key="2">
    <citation type="submission" date="2020-09" db="EMBL/GenBank/DDBJ databases">
        <authorList>
            <person name="Sun Q."/>
            <person name="Zhou Y."/>
        </authorList>
    </citation>
    <scope>NUCLEOTIDE SEQUENCE</scope>
    <source>
        <strain evidence="1">CGMCC 1.15322</strain>
    </source>
</reference>